<dbReference type="PANTHER" id="PTHR21479">
    <property type="match status" value="1"/>
</dbReference>
<gene>
    <name evidence="2" type="ORF">CAEBREN_04772</name>
</gene>
<organism evidence="3">
    <name type="scientific">Caenorhabditis brenneri</name>
    <name type="common">Nematode worm</name>
    <dbReference type="NCBI Taxonomy" id="135651"/>
    <lineage>
        <taxon>Eukaryota</taxon>
        <taxon>Metazoa</taxon>
        <taxon>Ecdysozoa</taxon>
        <taxon>Nematoda</taxon>
        <taxon>Chromadorea</taxon>
        <taxon>Rhabditida</taxon>
        <taxon>Rhabditina</taxon>
        <taxon>Rhabditomorpha</taxon>
        <taxon>Rhabditoidea</taxon>
        <taxon>Rhabditidae</taxon>
        <taxon>Peloderinae</taxon>
        <taxon>Caenorhabditis</taxon>
    </lineage>
</organism>
<dbReference type="PANTHER" id="PTHR21479:SF22">
    <property type="entry name" value="PROTEIN CBG07241"/>
    <property type="match status" value="1"/>
</dbReference>
<dbReference type="Proteomes" id="UP000008068">
    <property type="component" value="Unassembled WGS sequence"/>
</dbReference>
<dbReference type="eggNOG" id="ENOG502TK07">
    <property type="taxonomic scope" value="Eukaryota"/>
</dbReference>
<evidence type="ECO:0000256" key="1">
    <source>
        <dbReference type="SAM" id="SignalP"/>
    </source>
</evidence>
<protein>
    <submittedName>
        <fullName evidence="2">Uncharacterized protein</fullName>
    </submittedName>
</protein>
<feature type="chain" id="PRO_5003404469" evidence="1">
    <location>
        <begin position="20"/>
        <end position="261"/>
    </location>
</feature>
<dbReference type="InParanoid" id="G0N4C8"/>
<dbReference type="InterPro" id="IPR008588">
    <property type="entry name" value="DUF870_CAE_spp"/>
</dbReference>
<feature type="signal peptide" evidence="1">
    <location>
        <begin position="1"/>
        <end position="19"/>
    </location>
</feature>
<reference evidence="3" key="1">
    <citation type="submission" date="2011-07" db="EMBL/GenBank/DDBJ databases">
        <authorList>
            <consortium name="Caenorhabditis brenneri Sequencing and Analysis Consortium"/>
            <person name="Wilson R.K."/>
        </authorList>
    </citation>
    <scope>NUCLEOTIDE SEQUENCE [LARGE SCALE GENOMIC DNA]</scope>
    <source>
        <strain evidence="3">PB2801</strain>
    </source>
</reference>
<dbReference type="EMBL" id="GL379837">
    <property type="protein sequence ID" value="EGT52538.1"/>
    <property type="molecule type" value="Genomic_DNA"/>
</dbReference>
<accession>G0N4C8</accession>
<name>G0N4C8_CAEBE</name>
<evidence type="ECO:0000313" key="2">
    <source>
        <dbReference type="EMBL" id="EGT52538.1"/>
    </source>
</evidence>
<dbReference type="Pfam" id="PF05912">
    <property type="entry name" value="DUF870"/>
    <property type="match status" value="1"/>
</dbReference>
<sequence>MKLLLILLALFALHDSLETGEGYPEKEQITWQLFRDYRTKSLLENGRMMISIEASLTCKTRENFCATVYYTEEDYFPVDDQLALVPLHCSQSNTLNHSVTLLLEEGDGFLDKYYELAIRIHHDCPGVGQHKEIYISWQTVKVNNEGVSLFRTYKIDLTSDMYKEPNEKTSLLYASESWGMTEDPITKNWAAGKDVTAQNSLFEVPRLYWTPVDFPNNDWFNKLCLVDLHQKQLMCYFSRLPMVNFLFVRPKQYNCEECGKY</sequence>
<proteinExistence type="predicted"/>
<evidence type="ECO:0000313" key="3">
    <source>
        <dbReference type="Proteomes" id="UP000008068"/>
    </source>
</evidence>
<keyword evidence="1" id="KW-0732">Signal</keyword>
<dbReference type="HOGENOM" id="CLU_1066436_0_0_1"/>
<dbReference type="AlphaFoldDB" id="G0N4C8"/>
<keyword evidence="3" id="KW-1185">Reference proteome</keyword>